<gene>
    <name evidence="16" type="primary">ftsI</name>
    <name evidence="19" type="ORF">R0137_07305</name>
</gene>
<keyword evidence="12 16" id="KW-0472">Membrane</keyword>
<dbReference type="InterPro" id="IPR050515">
    <property type="entry name" value="Beta-lactam/transpept"/>
</dbReference>
<dbReference type="InterPro" id="IPR036138">
    <property type="entry name" value="PBP_dimer_sf"/>
</dbReference>
<feature type="transmembrane region" description="Helical" evidence="16">
    <location>
        <begin position="12"/>
        <end position="33"/>
    </location>
</feature>
<dbReference type="InterPro" id="IPR001460">
    <property type="entry name" value="PCN-bd_Tpept"/>
</dbReference>
<evidence type="ECO:0000256" key="15">
    <source>
        <dbReference type="ARBA" id="ARBA00023316"/>
    </source>
</evidence>
<reference evidence="19 20" key="1">
    <citation type="submission" date="2023-10" db="EMBL/GenBank/DDBJ databases">
        <title>Two novel species belonging to the OM43/NOR5 clade.</title>
        <authorList>
            <person name="Park M."/>
        </authorList>
    </citation>
    <scope>NUCLEOTIDE SEQUENCE [LARGE SCALE GENOMIC DNA]</scope>
    <source>
        <strain evidence="19 20">IMCC45268</strain>
    </source>
</reference>
<dbReference type="InterPro" id="IPR005311">
    <property type="entry name" value="PBP_dimer"/>
</dbReference>
<keyword evidence="8 16" id="KW-0378">Hydrolase</keyword>
<keyword evidence="5 16" id="KW-0121">Carboxypeptidase</keyword>
<feature type="active site" description="Acyl-ester intermediate" evidence="16">
    <location>
        <position position="296"/>
    </location>
</feature>
<feature type="domain" description="Penicillin-binding protein transpeptidase" evidence="17">
    <location>
        <begin position="249"/>
        <end position="545"/>
    </location>
</feature>
<evidence type="ECO:0000256" key="13">
    <source>
        <dbReference type="ARBA" id="ARBA00023210"/>
    </source>
</evidence>
<dbReference type="InterPro" id="IPR037532">
    <property type="entry name" value="FtsI_transpept"/>
</dbReference>
<keyword evidence="4 16" id="KW-0132">Cell division</keyword>
<dbReference type="Proteomes" id="UP001626549">
    <property type="component" value="Chromosome"/>
</dbReference>
<evidence type="ECO:0000256" key="3">
    <source>
        <dbReference type="ARBA" id="ARBA00022519"/>
    </source>
</evidence>
<name>A0ABZ0IFQ8_9GAMM</name>
<keyword evidence="15 16" id="KW-0961">Cell wall biogenesis/degradation</keyword>
<accession>A0ABZ0IFQ8</accession>
<comment type="similarity">
    <text evidence="16">Belongs to the transpeptidase family. FtsI subfamily.</text>
</comment>
<dbReference type="SUPFAM" id="SSF56601">
    <property type="entry name" value="beta-lactamase/transpeptidase-like"/>
    <property type="match status" value="1"/>
</dbReference>
<evidence type="ECO:0000256" key="8">
    <source>
        <dbReference type="ARBA" id="ARBA00022801"/>
    </source>
</evidence>
<keyword evidence="3 16" id="KW-0997">Cell inner membrane</keyword>
<sequence length="574" mass="62191">MSKAAKVSVQSWRAYVVIAMLVMMFLALVGRVLSLQVLDSGRGVEFLKRQGDMRMLRTAELPAYRGLITDRRGEPLAVSTPVISLWANPKVLKGSDRLPELAAALDLGPGELEDRLSRYSGRQFMYLRRHLIPDQARDVLALNIPGVRAEREYRRFYPAGEVAAQLVGMTNVDGEGVAGLELAYDEWLRGHAGKKRYIKDLHGDAVRDIGVVEPVRPGRNLQLSIDLRLQYLLHRELNRAVKVTGAEAGVIVTIDSQTGEVLASASYPDFNPNNRSTVTMSQTRNRALTDVFEPGSTMKPLTLVAALESGRYDTTTLIDTSPGRIRVGRKVLPDPRNYGEITLSRVVEKSSQVGITKIALDIGHEPVWDVFNRFGLGQATATGFPGESSGLLPQRPKWRPIEQVTLAFGYGLTATPLQIARAYAVFANGGLLPELSLLQREAVDVRSERVVDAQIAAKVRNVLHEVTGSQGTARKARVPGYEVGGKTGTVHKVGAGGYLDDQYVALFVGMAPIEDPRFVSVVVLDRPKGDNYGGGSAAAPVFARVAAETLRLLGVAPSLEAPEEMLAVAAGGGA</sequence>
<dbReference type="Pfam" id="PF00905">
    <property type="entry name" value="Transpeptidase"/>
    <property type="match status" value="1"/>
</dbReference>
<comment type="function">
    <text evidence="16">Catalyzes cross-linking of the peptidoglycan cell wall at the division septum.</text>
</comment>
<dbReference type="Gene3D" id="3.30.450.330">
    <property type="match status" value="1"/>
</dbReference>
<comment type="subcellular location">
    <subcellularLocation>
        <location evidence="16">Cell inner membrane</location>
        <topology evidence="16">Single-pass membrane protein</topology>
    </subcellularLocation>
    <subcellularLocation>
        <location evidence="1">Membrane</location>
    </subcellularLocation>
</comment>
<evidence type="ECO:0000256" key="9">
    <source>
        <dbReference type="ARBA" id="ARBA00022960"/>
    </source>
</evidence>
<evidence type="ECO:0000313" key="19">
    <source>
        <dbReference type="EMBL" id="WOJ98367.1"/>
    </source>
</evidence>
<dbReference type="RefSeq" id="WP_407329716.1">
    <property type="nucleotide sequence ID" value="NZ_CP136865.1"/>
</dbReference>
<proteinExistence type="inferred from homology"/>
<feature type="domain" description="Penicillin-binding protein dimerisation" evidence="18">
    <location>
        <begin position="61"/>
        <end position="207"/>
    </location>
</feature>
<protein>
    <recommendedName>
        <fullName evidence="16">Peptidoglycan D,D-transpeptidase FtsI</fullName>
        <ecNumber evidence="16">3.4.16.4</ecNumber>
    </recommendedName>
    <alternativeName>
        <fullName evidence="16">Penicillin-binding protein 3</fullName>
        <shortName evidence="16">PBP-3</shortName>
    </alternativeName>
</protein>
<keyword evidence="2 16" id="KW-1003">Cell membrane</keyword>
<evidence type="ECO:0000256" key="1">
    <source>
        <dbReference type="ARBA" id="ARBA00004370"/>
    </source>
</evidence>
<organism evidence="19 20">
    <name type="scientific">Congregibacter brevis</name>
    <dbReference type="NCBI Taxonomy" id="3081201"/>
    <lineage>
        <taxon>Bacteria</taxon>
        <taxon>Pseudomonadati</taxon>
        <taxon>Pseudomonadota</taxon>
        <taxon>Gammaproteobacteria</taxon>
        <taxon>Cellvibrionales</taxon>
        <taxon>Halieaceae</taxon>
        <taxon>Congregibacter</taxon>
    </lineage>
</organism>
<evidence type="ECO:0000256" key="16">
    <source>
        <dbReference type="HAMAP-Rule" id="MF_02080"/>
    </source>
</evidence>
<evidence type="ECO:0000256" key="10">
    <source>
        <dbReference type="ARBA" id="ARBA00022984"/>
    </source>
</evidence>
<dbReference type="Pfam" id="PF03717">
    <property type="entry name" value="PBP_dimer"/>
    <property type="match status" value="1"/>
</dbReference>
<evidence type="ECO:0000313" key="20">
    <source>
        <dbReference type="Proteomes" id="UP001626549"/>
    </source>
</evidence>
<dbReference type="EMBL" id="CP136865">
    <property type="protein sequence ID" value="WOJ98367.1"/>
    <property type="molecule type" value="Genomic_DNA"/>
</dbReference>
<evidence type="ECO:0000256" key="7">
    <source>
        <dbReference type="ARBA" id="ARBA00022692"/>
    </source>
</evidence>
<dbReference type="SUPFAM" id="SSF56519">
    <property type="entry name" value="Penicillin binding protein dimerisation domain"/>
    <property type="match status" value="1"/>
</dbReference>
<dbReference type="PANTHER" id="PTHR30627">
    <property type="entry name" value="PEPTIDOGLYCAN D,D-TRANSPEPTIDASE"/>
    <property type="match status" value="1"/>
</dbReference>
<keyword evidence="14 16" id="KW-0131">Cell cycle</keyword>
<evidence type="ECO:0000256" key="2">
    <source>
        <dbReference type="ARBA" id="ARBA00022475"/>
    </source>
</evidence>
<keyword evidence="13 16" id="KW-0717">Septation</keyword>
<keyword evidence="20" id="KW-1185">Reference proteome</keyword>
<dbReference type="Gene3D" id="3.40.710.10">
    <property type="entry name" value="DD-peptidase/beta-lactamase superfamily"/>
    <property type="match status" value="1"/>
</dbReference>
<keyword evidence="6 16" id="KW-0645">Protease</keyword>
<keyword evidence="9 16" id="KW-0133">Cell shape</keyword>
<dbReference type="EC" id="3.4.16.4" evidence="16"/>
<dbReference type="InterPro" id="IPR012338">
    <property type="entry name" value="Beta-lactam/transpept-like"/>
</dbReference>
<dbReference type="HAMAP" id="MF_02080">
    <property type="entry name" value="FtsI_transpept"/>
    <property type="match status" value="1"/>
</dbReference>
<evidence type="ECO:0000256" key="4">
    <source>
        <dbReference type="ARBA" id="ARBA00022618"/>
    </source>
</evidence>
<comment type="catalytic activity">
    <reaction evidence="16">
        <text>Preferential cleavage: (Ac)2-L-Lys-D-Ala-|-D-Ala. Also transpeptidation of peptidyl-alanyl moieties that are N-acyl substituents of D-alanine.</text>
        <dbReference type="EC" id="3.4.16.4"/>
    </reaction>
</comment>
<evidence type="ECO:0000256" key="11">
    <source>
        <dbReference type="ARBA" id="ARBA00022989"/>
    </source>
</evidence>
<evidence type="ECO:0000256" key="14">
    <source>
        <dbReference type="ARBA" id="ARBA00023306"/>
    </source>
</evidence>
<evidence type="ECO:0000259" key="17">
    <source>
        <dbReference type="Pfam" id="PF00905"/>
    </source>
</evidence>
<dbReference type="PANTHER" id="PTHR30627:SF1">
    <property type="entry name" value="PEPTIDOGLYCAN D,D-TRANSPEPTIDASE FTSI"/>
    <property type="match status" value="1"/>
</dbReference>
<evidence type="ECO:0000256" key="5">
    <source>
        <dbReference type="ARBA" id="ARBA00022645"/>
    </source>
</evidence>
<comment type="pathway">
    <text evidence="16">Cell wall biogenesis; peptidoglycan biosynthesis.</text>
</comment>
<keyword evidence="7 16" id="KW-0812">Transmembrane</keyword>
<dbReference type="Gene3D" id="3.90.1310.10">
    <property type="entry name" value="Penicillin-binding protein 2a (Domain 2)"/>
    <property type="match status" value="1"/>
</dbReference>
<evidence type="ECO:0000256" key="12">
    <source>
        <dbReference type="ARBA" id="ARBA00023136"/>
    </source>
</evidence>
<evidence type="ECO:0000259" key="18">
    <source>
        <dbReference type="Pfam" id="PF03717"/>
    </source>
</evidence>
<keyword evidence="11 16" id="KW-1133">Transmembrane helix</keyword>
<evidence type="ECO:0000256" key="6">
    <source>
        <dbReference type="ARBA" id="ARBA00022670"/>
    </source>
</evidence>
<keyword evidence="10 16" id="KW-0573">Peptidoglycan synthesis</keyword>